<accession>A0A4P6KXE4</accession>
<dbReference type="SUPFAM" id="SSF55729">
    <property type="entry name" value="Acyl-CoA N-acyltransferases (Nat)"/>
    <property type="match status" value="1"/>
</dbReference>
<keyword evidence="2" id="KW-0012">Acyltransferase</keyword>
<dbReference type="GO" id="GO:0016747">
    <property type="term" value="F:acyltransferase activity, transferring groups other than amino-acyl groups"/>
    <property type="evidence" value="ECO:0007669"/>
    <property type="project" value="InterPro"/>
</dbReference>
<dbReference type="Proteomes" id="UP000290637">
    <property type="component" value="Chromosome"/>
</dbReference>
<protein>
    <submittedName>
        <fullName evidence="4">GNAT family N-acetyltransferase</fullName>
    </submittedName>
</protein>
<evidence type="ECO:0000259" key="3">
    <source>
        <dbReference type="PROSITE" id="PS51186"/>
    </source>
</evidence>
<sequence length="154" mass="16648">MTIEKTIAHTANIGQATGADAPRLFEVWEASVRATHDFLDEEAIATLVPLVRDMVATFAPLYCLRDSSGAPYAFMGVADGKIEMLFVHPDHRGNGAGRALTAFAIGTLGARSVDVNEQNGQAVGFYARLGFRQAGRSEHDPFGHPYPILHLELP</sequence>
<dbReference type="PANTHER" id="PTHR43800:SF1">
    <property type="entry name" value="PEPTIDYL-LYSINE N-ACETYLTRANSFERASE YJAB"/>
    <property type="match status" value="1"/>
</dbReference>
<dbReference type="PROSITE" id="PS51186">
    <property type="entry name" value="GNAT"/>
    <property type="match status" value="1"/>
</dbReference>
<dbReference type="RefSeq" id="WP_130186791.1">
    <property type="nucleotide sequence ID" value="NZ_CP035913.1"/>
</dbReference>
<dbReference type="Pfam" id="PF13673">
    <property type="entry name" value="Acetyltransf_10"/>
    <property type="match status" value="1"/>
</dbReference>
<name>A0A4P6KXE4_9BURK</name>
<dbReference type="OrthoDB" id="9789605at2"/>
<dbReference type="CDD" id="cd04301">
    <property type="entry name" value="NAT_SF"/>
    <property type="match status" value="1"/>
</dbReference>
<dbReference type="Gene3D" id="3.40.630.30">
    <property type="match status" value="1"/>
</dbReference>
<feature type="domain" description="N-acetyltransferase" evidence="3">
    <location>
        <begin position="11"/>
        <end position="154"/>
    </location>
</feature>
<evidence type="ECO:0000256" key="2">
    <source>
        <dbReference type="ARBA" id="ARBA00023315"/>
    </source>
</evidence>
<dbReference type="InterPro" id="IPR016181">
    <property type="entry name" value="Acyl_CoA_acyltransferase"/>
</dbReference>
<dbReference type="InterPro" id="IPR000182">
    <property type="entry name" value="GNAT_dom"/>
</dbReference>
<organism evidence="4 5">
    <name type="scientific">Pseudoduganella lutea</name>
    <dbReference type="NCBI Taxonomy" id="321985"/>
    <lineage>
        <taxon>Bacteria</taxon>
        <taxon>Pseudomonadati</taxon>
        <taxon>Pseudomonadota</taxon>
        <taxon>Betaproteobacteria</taxon>
        <taxon>Burkholderiales</taxon>
        <taxon>Oxalobacteraceae</taxon>
        <taxon>Telluria group</taxon>
        <taxon>Pseudoduganella</taxon>
    </lineage>
</organism>
<gene>
    <name evidence="4" type="ORF">EWM63_12365</name>
</gene>
<reference evidence="4 5" key="1">
    <citation type="submission" date="2019-02" db="EMBL/GenBank/DDBJ databases">
        <title>Draft Genome Sequences of Six Type Strains of the Genus Massilia.</title>
        <authorList>
            <person name="Miess H."/>
            <person name="Frediansyhah A."/>
            <person name="Gross H."/>
        </authorList>
    </citation>
    <scope>NUCLEOTIDE SEQUENCE [LARGE SCALE GENOMIC DNA]</scope>
    <source>
        <strain evidence="4 5">DSM 17473</strain>
    </source>
</reference>
<keyword evidence="5" id="KW-1185">Reference proteome</keyword>
<evidence type="ECO:0000313" key="5">
    <source>
        <dbReference type="Proteomes" id="UP000290637"/>
    </source>
</evidence>
<dbReference type="KEGG" id="plue:EWM63_12365"/>
<proteinExistence type="predicted"/>
<evidence type="ECO:0000256" key="1">
    <source>
        <dbReference type="ARBA" id="ARBA00022679"/>
    </source>
</evidence>
<dbReference type="AlphaFoldDB" id="A0A4P6KXE4"/>
<keyword evidence="1 4" id="KW-0808">Transferase</keyword>
<evidence type="ECO:0000313" key="4">
    <source>
        <dbReference type="EMBL" id="QBE63670.1"/>
    </source>
</evidence>
<dbReference type="EMBL" id="CP035913">
    <property type="protein sequence ID" value="QBE63670.1"/>
    <property type="molecule type" value="Genomic_DNA"/>
</dbReference>
<dbReference type="PANTHER" id="PTHR43800">
    <property type="entry name" value="PEPTIDYL-LYSINE N-ACETYLTRANSFERASE YJAB"/>
    <property type="match status" value="1"/>
</dbReference>